<keyword evidence="1" id="KW-0812">Transmembrane</keyword>
<feature type="transmembrane region" description="Helical" evidence="1">
    <location>
        <begin position="50"/>
        <end position="69"/>
    </location>
</feature>
<reference evidence="3" key="2">
    <citation type="submission" date="2023-03" db="EMBL/GenBank/DDBJ databases">
        <authorList>
            <person name="Vazquez L."/>
            <person name="Rodriguez J."/>
            <person name="Mayo B."/>
            <person name="Florez A.B."/>
        </authorList>
    </citation>
    <scope>NUCLEOTIDE SEQUENCE</scope>
    <source>
        <strain evidence="3">5A3I</strain>
    </source>
</reference>
<feature type="transmembrane region" description="Helical" evidence="1">
    <location>
        <begin position="116"/>
        <end position="135"/>
    </location>
</feature>
<evidence type="ECO:0000259" key="2">
    <source>
        <dbReference type="Pfam" id="PF07853"/>
    </source>
</evidence>
<dbReference type="Proteomes" id="UP001174037">
    <property type="component" value="Unassembled WGS sequence"/>
</dbReference>
<dbReference type="EMBL" id="JARGCK010000006">
    <property type="protein sequence ID" value="MDK9866209.1"/>
    <property type="molecule type" value="Genomic_DNA"/>
</dbReference>
<sequence length="215" mass="24341">MKEVLRQSKTSLSIIILAIVTWLIALPFLPNSIPMQYNSNGDVNWSANKFLAFITMIGIMIFCYIITNIKIFKDKNQTTFSNNESLNRLLNPLVHGFIYIISMVMIFSALGQSVSVEFLVSIFLGILLIIVGNYLPKAPRNGLFGIKNKWVKSSEAVWKKAQRFSSRVYISVGLAFLILGLFSVINSVITIALCIILILLPFCYSYYLYQKFVAE</sequence>
<keyword evidence="1" id="KW-0472">Membrane</keyword>
<dbReference type="GO" id="GO:0009636">
    <property type="term" value="P:response to toxic substance"/>
    <property type="evidence" value="ECO:0007669"/>
    <property type="project" value="TreeGrafter"/>
</dbReference>
<proteinExistence type="predicted"/>
<feature type="transmembrane region" description="Helical" evidence="1">
    <location>
        <begin position="12"/>
        <end position="30"/>
    </location>
</feature>
<feature type="transmembrane region" description="Helical" evidence="1">
    <location>
        <begin position="89"/>
        <end position="110"/>
    </location>
</feature>
<feature type="transmembrane region" description="Helical" evidence="1">
    <location>
        <begin position="164"/>
        <end position="182"/>
    </location>
</feature>
<dbReference type="InterPro" id="IPR025962">
    <property type="entry name" value="SdpI/YhfL"/>
</dbReference>
<dbReference type="PIRSF" id="PIRSF038959">
    <property type="entry name" value="SdpI"/>
    <property type="match status" value="1"/>
</dbReference>
<evidence type="ECO:0000313" key="4">
    <source>
        <dbReference type="Proteomes" id="UP001174037"/>
    </source>
</evidence>
<dbReference type="InterPro" id="IPR026272">
    <property type="entry name" value="SdpI"/>
</dbReference>
<keyword evidence="1" id="KW-1133">Transmembrane helix</keyword>
<comment type="caution">
    <text evidence="3">The sequence shown here is derived from an EMBL/GenBank/DDBJ whole genome shotgun (WGS) entry which is preliminary data.</text>
</comment>
<accession>A0AAW7AJD1</accession>
<dbReference type="AlphaFoldDB" id="A0AAW7AJD1"/>
<dbReference type="InterPro" id="IPR012867">
    <property type="entry name" value="DUF1648"/>
</dbReference>
<dbReference type="PANTHER" id="PTHR37810:SF5">
    <property type="entry name" value="IMMUNITY PROTEIN SDPI"/>
    <property type="match status" value="1"/>
</dbReference>
<gene>
    <name evidence="3" type="ORF">P1A27_09680</name>
</gene>
<dbReference type="PANTHER" id="PTHR37810">
    <property type="entry name" value="IMMUNITY PROTEIN SDPI"/>
    <property type="match status" value="1"/>
</dbReference>
<feature type="transmembrane region" description="Helical" evidence="1">
    <location>
        <begin position="188"/>
        <end position="209"/>
    </location>
</feature>
<protein>
    <submittedName>
        <fullName evidence="3">SdpI family protein</fullName>
    </submittedName>
</protein>
<dbReference type="Pfam" id="PF07853">
    <property type="entry name" value="DUF1648"/>
    <property type="match status" value="1"/>
</dbReference>
<name>A0AAW7AJD1_9STAP</name>
<feature type="domain" description="DUF1648" evidence="2">
    <location>
        <begin position="14"/>
        <end position="61"/>
    </location>
</feature>
<dbReference type="Pfam" id="PF13630">
    <property type="entry name" value="SdpI"/>
    <property type="match status" value="1"/>
</dbReference>
<organism evidence="3 4">
    <name type="scientific">Staphylococcus equorum</name>
    <dbReference type="NCBI Taxonomy" id="246432"/>
    <lineage>
        <taxon>Bacteria</taxon>
        <taxon>Bacillati</taxon>
        <taxon>Bacillota</taxon>
        <taxon>Bacilli</taxon>
        <taxon>Bacillales</taxon>
        <taxon>Staphylococcaceae</taxon>
        <taxon>Staphylococcus</taxon>
    </lineage>
</organism>
<evidence type="ECO:0000313" key="3">
    <source>
        <dbReference type="EMBL" id="MDK9866209.1"/>
    </source>
</evidence>
<evidence type="ECO:0000256" key="1">
    <source>
        <dbReference type="SAM" id="Phobius"/>
    </source>
</evidence>
<reference evidence="3" key="1">
    <citation type="journal article" date="2023" name="Int. J. Mol. Sci.">
        <title>Antibiotic Resistance/Susceptibility Profiles of Staphylococcus equorum Strains from Cheese, and Genome Analysis for Antibiotic Resistance Genes.</title>
        <authorList>
            <person name="Vazquez L."/>
            <person name="Srednik M.E."/>
            <person name="Rodriguez J."/>
            <person name="Florez A.B."/>
            <person name="Mayo B."/>
        </authorList>
    </citation>
    <scope>NUCLEOTIDE SEQUENCE</scope>
    <source>
        <strain evidence="3">5A3I</strain>
    </source>
</reference>
<dbReference type="RefSeq" id="WP_002506194.1">
    <property type="nucleotide sequence ID" value="NZ_CP013980.1"/>
</dbReference>